<dbReference type="GO" id="GO:0008999">
    <property type="term" value="F:protein-N-terminal-alanine acetyltransferase activity"/>
    <property type="evidence" value="ECO:0007669"/>
    <property type="project" value="UniProtKB-EC"/>
</dbReference>
<dbReference type="AlphaFoldDB" id="A0A2S0WPV2"/>
<comment type="function">
    <text evidence="3">Acetylates the N-terminal alanine of ribosomal protein bS18.</text>
</comment>
<dbReference type="InterPro" id="IPR000182">
    <property type="entry name" value="GNAT_dom"/>
</dbReference>
<keyword evidence="2" id="KW-0012">Acyltransferase</keyword>
<dbReference type="EMBL" id="CP026952">
    <property type="protein sequence ID" value="AWB93346.1"/>
    <property type="molecule type" value="Genomic_DNA"/>
</dbReference>
<proteinExistence type="inferred from homology"/>
<reference evidence="5" key="1">
    <citation type="submission" date="2018-01" db="EMBL/GenBank/DDBJ databases">
        <authorList>
            <person name="Li J."/>
        </authorList>
    </citation>
    <scope>NUCLEOTIDE SEQUENCE [LARGE SCALE GENOMIC DNA]</scope>
    <source>
        <strain evidence="5">592</strain>
    </source>
</reference>
<accession>A0A2S0WPV2</accession>
<dbReference type="EC" id="2.3.1.266" evidence="3"/>
<dbReference type="Proteomes" id="UP000244384">
    <property type="component" value="Chromosome"/>
</dbReference>
<gene>
    <name evidence="4" type="primary">rimI</name>
    <name evidence="4" type="ORF">C3E78_14625</name>
</gene>
<dbReference type="KEGG" id="aez:C3E78_14625"/>
<dbReference type="CDD" id="cd04301">
    <property type="entry name" value="NAT_SF"/>
    <property type="match status" value="1"/>
</dbReference>
<evidence type="ECO:0000256" key="1">
    <source>
        <dbReference type="ARBA" id="ARBA00022679"/>
    </source>
</evidence>
<comment type="subcellular location">
    <subcellularLocation>
        <location evidence="3">Cytoplasm</location>
    </subcellularLocation>
</comment>
<dbReference type="RefSeq" id="WP_108579634.1">
    <property type="nucleotide sequence ID" value="NZ_CP026952.1"/>
</dbReference>
<accession>A0A5F2F5D2</accession>
<dbReference type="OrthoDB" id="529907at2"/>
<protein>
    <recommendedName>
        <fullName evidence="3">[Ribosomal protein bS18]-alanine N-acetyltransferase</fullName>
        <ecNumber evidence="3">2.3.1.266</ecNumber>
    </recommendedName>
</protein>
<dbReference type="PROSITE" id="PS51186">
    <property type="entry name" value="GNAT"/>
    <property type="match status" value="1"/>
</dbReference>
<keyword evidence="3" id="KW-0963">Cytoplasm</keyword>
<dbReference type="SUPFAM" id="SSF55729">
    <property type="entry name" value="Acyl-CoA N-acyltransferases (Nat)"/>
    <property type="match status" value="1"/>
</dbReference>
<dbReference type="InterPro" id="IPR006464">
    <property type="entry name" value="AcTrfase_RimI/Ard1"/>
</dbReference>
<dbReference type="NCBIfam" id="TIGR01575">
    <property type="entry name" value="rimI"/>
    <property type="match status" value="1"/>
</dbReference>
<evidence type="ECO:0000256" key="2">
    <source>
        <dbReference type="ARBA" id="ARBA00023315"/>
    </source>
</evidence>
<keyword evidence="5" id="KW-1185">Reference proteome</keyword>
<dbReference type="Gene3D" id="3.40.630.30">
    <property type="match status" value="1"/>
</dbReference>
<dbReference type="InterPro" id="IPR050832">
    <property type="entry name" value="Bact_Acetyltransf"/>
</dbReference>
<keyword evidence="1 4" id="KW-0808">Transferase</keyword>
<evidence type="ECO:0000313" key="4">
    <source>
        <dbReference type="EMBL" id="AWB93346.1"/>
    </source>
</evidence>
<name>A0A2S0WPV2_9ACTN</name>
<comment type="catalytic activity">
    <reaction evidence="3">
        <text>N-terminal L-alanyl-[ribosomal protein bS18] + acetyl-CoA = N-terminal N(alpha)-acetyl-L-alanyl-[ribosomal protein bS18] + CoA + H(+)</text>
        <dbReference type="Rhea" id="RHEA:43756"/>
        <dbReference type="Rhea" id="RHEA-COMP:10676"/>
        <dbReference type="Rhea" id="RHEA-COMP:10677"/>
        <dbReference type="ChEBI" id="CHEBI:15378"/>
        <dbReference type="ChEBI" id="CHEBI:57287"/>
        <dbReference type="ChEBI" id="CHEBI:57288"/>
        <dbReference type="ChEBI" id="CHEBI:64718"/>
        <dbReference type="ChEBI" id="CHEBI:83683"/>
        <dbReference type="EC" id="2.3.1.266"/>
    </reaction>
</comment>
<dbReference type="InterPro" id="IPR016181">
    <property type="entry name" value="Acyl_CoA_acyltransferase"/>
</dbReference>
<evidence type="ECO:0000313" key="5">
    <source>
        <dbReference type="Proteomes" id="UP000244384"/>
    </source>
</evidence>
<sequence length="144" mass="15352">MSRTATEADVEAIAAIERSCFGASAWSEGLVRDEVVSDRHVVLVTDDLAAYAAASLAGETADLDRIAVLPAARGRGLARDLLTDLVDRVRDLGADRMLLEVAADNAAAIGLYEAHGFDTISTRRGYYAGGIDALVMEITIAEWR</sequence>
<dbReference type="Pfam" id="PF00583">
    <property type="entry name" value="Acetyltransf_1"/>
    <property type="match status" value="1"/>
</dbReference>
<organism evidence="4 5">
    <name type="scientific">Aeromicrobium chenweiae</name>
    <dbReference type="NCBI Taxonomy" id="2079793"/>
    <lineage>
        <taxon>Bacteria</taxon>
        <taxon>Bacillati</taxon>
        <taxon>Actinomycetota</taxon>
        <taxon>Actinomycetes</taxon>
        <taxon>Propionibacteriales</taxon>
        <taxon>Nocardioidaceae</taxon>
        <taxon>Aeromicrobium</taxon>
    </lineage>
</organism>
<dbReference type="GO" id="GO:0005737">
    <property type="term" value="C:cytoplasm"/>
    <property type="evidence" value="ECO:0007669"/>
    <property type="project" value="UniProtKB-SubCell"/>
</dbReference>
<comment type="similarity">
    <text evidence="3">Belongs to the acetyltransferase family. RimI subfamily.</text>
</comment>
<dbReference type="PANTHER" id="PTHR43877">
    <property type="entry name" value="AMINOALKYLPHOSPHONATE N-ACETYLTRANSFERASE-RELATED-RELATED"/>
    <property type="match status" value="1"/>
</dbReference>
<evidence type="ECO:0000256" key="3">
    <source>
        <dbReference type="RuleBase" id="RU363094"/>
    </source>
</evidence>